<comment type="subunit">
    <text evidence="11">Component of the nuclear cap-binding complex (CBC), a heterodimer composed of ncbp1/cbp80 and ncbp2/cbp20 that interacts with m7GpppG-capped RNA.</text>
</comment>
<dbReference type="GO" id="GO:0000398">
    <property type="term" value="P:mRNA splicing, via spliceosome"/>
    <property type="evidence" value="ECO:0000318"/>
    <property type="project" value="GO_Central"/>
</dbReference>
<dbReference type="GO" id="GO:0005634">
    <property type="term" value="C:nucleus"/>
    <property type="evidence" value="ECO:0007669"/>
    <property type="project" value="UniProtKB-SubCell"/>
</dbReference>
<evidence type="ECO:0000256" key="4">
    <source>
        <dbReference type="ARBA" id="ARBA00022448"/>
    </source>
</evidence>
<comment type="similarity">
    <text evidence="2 11">Belongs to the RRM NCBP2 family.</text>
</comment>
<dbReference type="CDD" id="cd12240">
    <property type="entry name" value="RRM_NCBP2"/>
    <property type="match status" value="1"/>
</dbReference>
<proteinExistence type="inferred from homology"/>
<evidence type="ECO:0000256" key="7">
    <source>
        <dbReference type="ARBA" id="ARBA00022884"/>
    </source>
</evidence>
<evidence type="ECO:0000256" key="3">
    <source>
        <dbReference type="ARBA" id="ARBA00019878"/>
    </source>
</evidence>
<dbReference type="Proteomes" id="UP000002281">
    <property type="component" value="Chromosome X"/>
</dbReference>
<name>A0A9L0TLQ5_HORSE</name>
<dbReference type="Pfam" id="PF00076">
    <property type="entry name" value="RRM_1"/>
    <property type="match status" value="1"/>
</dbReference>
<dbReference type="FunFam" id="3.30.70.330:FF:000538">
    <property type="entry name" value="Nuclear cap-binding protein subunit 2"/>
    <property type="match status" value="1"/>
</dbReference>
<dbReference type="GO" id="GO:0006401">
    <property type="term" value="P:RNA catabolic process"/>
    <property type="evidence" value="ECO:0007669"/>
    <property type="project" value="UniProtKB-ARBA"/>
</dbReference>
<dbReference type="InterPro" id="IPR035979">
    <property type="entry name" value="RBD_domain_sf"/>
</dbReference>
<keyword evidence="9 11" id="KW-0539">Nucleus</keyword>
<evidence type="ECO:0000313" key="14">
    <source>
        <dbReference type="Ensembl" id="ENSECAP00000087965.1"/>
    </source>
</evidence>
<dbReference type="SMART" id="SM00360">
    <property type="entry name" value="RRM"/>
    <property type="match status" value="1"/>
</dbReference>
<dbReference type="InterPro" id="IPR027157">
    <property type="entry name" value="NCBP2"/>
</dbReference>
<feature type="domain" description="RRM" evidence="13">
    <location>
        <begin position="103"/>
        <end position="181"/>
    </location>
</feature>
<accession>A0A9L0TLQ5</accession>
<evidence type="ECO:0000259" key="13">
    <source>
        <dbReference type="PROSITE" id="PS50102"/>
    </source>
</evidence>
<keyword evidence="6" id="KW-0509">mRNA transport</keyword>
<reference evidence="14" key="2">
    <citation type="submission" date="2025-08" db="UniProtKB">
        <authorList>
            <consortium name="Ensembl"/>
        </authorList>
    </citation>
    <scope>IDENTIFICATION</scope>
    <source>
        <strain evidence="14">Thoroughbred</strain>
    </source>
</reference>
<evidence type="ECO:0000256" key="5">
    <source>
        <dbReference type="ARBA" id="ARBA00022664"/>
    </source>
</evidence>
<dbReference type="GO" id="GO:0045292">
    <property type="term" value="P:mRNA cis splicing, via spliceosome"/>
    <property type="evidence" value="ECO:0007669"/>
    <property type="project" value="InterPro"/>
</dbReference>
<dbReference type="Gene3D" id="3.30.70.330">
    <property type="match status" value="1"/>
</dbReference>
<evidence type="ECO:0000313" key="15">
    <source>
        <dbReference type="Proteomes" id="UP000002281"/>
    </source>
</evidence>
<keyword evidence="8 11" id="KW-0508">mRNA splicing</keyword>
<evidence type="ECO:0000256" key="9">
    <source>
        <dbReference type="ARBA" id="ARBA00023242"/>
    </source>
</evidence>
<evidence type="ECO:0000256" key="8">
    <source>
        <dbReference type="ARBA" id="ARBA00023187"/>
    </source>
</evidence>
<dbReference type="GO" id="GO:0000339">
    <property type="term" value="F:RNA cap binding"/>
    <property type="evidence" value="ECO:0000318"/>
    <property type="project" value="GO_Central"/>
</dbReference>
<dbReference type="PROSITE" id="PS50102">
    <property type="entry name" value="RRM"/>
    <property type="match status" value="1"/>
</dbReference>
<reference evidence="14 15" key="1">
    <citation type="journal article" date="2009" name="Science">
        <title>Genome sequence, comparative analysis, and population genetics of the domestic horse.</title>
        <authorList>
            <consortium name="Broad Institute Genome Sequencing Platform"/>
            <consortium name="Broad Institute Whole Genome Assembly Team"/>
            <person name="Wade C.M."/>
            <person name="Giulotto E."/>
            <person name="Sigurdsson S."/>
            <person name="Zoli M."/>
            <person name="Gnerre S."/>
            <person name="Imsland F."/>
            <person name="Lear T.L."/>
            <person name="Adelson D.L."/>
            <person name="Bailey E."/>
            <person name="Bellone R.R."/>
            <person name="Bloecker H."/>
            <person name="Distl O."/>
            <person name="Edgar R.C."/>
            <person name="Garber M."/>
            <person name="Leeb T."/>
            <person name="Mauceli E."/>
            <person name="MacLeod J.N."/>
            <person name="Penedo M.C.T."/>
            <person name="Raison J.M."/>
            <person name="Sharpe T."/>
            <person name="Vogel J."/>
            <person name="Andersson L."/>
            <person name="Antczak D.F."/>
            <person name="Biagi T."/>
            <person name="Binns M.M."/>
            <person name="Chowdhary B.P."/>
            <person name="Coleman S.J."/>
            <person name="Della Valle G."/>
            <person name="Fryc S."/>
            <person name="Guerin G."/>
            <person name="Hasegawa T."/>
            <person name="Hill E.W."/>
            <person name="Jurka J."/>
            <person name="Kiialainen A."/>
            <person name="Lindgren G."/>
            <person name="Liu J."/>
            <person name="Magnani E."/>
            <person name="Mickelson J.R."/>
            <person name="Murray J."/>
            <person name="Nergadze S.G."/>
            <person name="Onofrio R."/>
            <person name="Pedroni S."/>
            <person name="Piras M.F."/>
            <person name="Raudsepp T."/>
            <person name="Rocchi M."/>
            <person name="Roeed K.H."/>
            <person name="Ryder O.A."/>
            <person name="Searle S."/>
            <person name="Skow L."/>
            <person name="Swinburne J.E."/>
            <person name="Syvaenen A.C."/>
            <person name="Tozaki T."/>
            <person name="Valberg S.J."/>
            <person name="Vaudin M."/>
            <person name="White J.R."/>
            <person name="Zody M.C."/>
            <person name="Lander E.S."/>
            <person name="Lindblad-Toh K."/>
        </authorList>
    </citation>
    <scope>NUCLEOTIDE SEQUENCE [LARGE SCALE GENOMIC DNA]</scope>
    <source>
        <strain evidence="14 15">Thoroughbred</strain>
    </source>
</reference>
<dbReference type="PANTHER" id="PTHR18847:SF7">
    <property type="entry name" value="NUCLEAR CAP-BINDING PROTEIN SUBUNIT 2"/>
    <property type="match status" value="1"/>
</dbReference>
<dbReference type="SUPFAM" id="SSF54928">
    <property type="entry name" value="RNA-binding domain, RBD"/>
    <property type="match status" value="1"/>
</dbReference>
<evidence type="ECO:0000256" key="10">
    <source>
        <dbReference type="PROSITE-ProRule" id="PRU00176"/>
    </source>
</evidence>
<dbReference type="GeneTree" id="ENSGT00390000003197"/>
<dbReference type="InterPro" id="IPR000504">
    <property type="entry name" value="RRM_dom"/>
</dbReference>
<dbReference type="InterPro" id="IPR034148">
    <property type="entry name" value="NCBP2_RRM"/>
</dbReference>
<sequence>LHRIQRIARANHRPRQLQRAGNPGQTPGSCCPSPLKRRQEEFVGSVTAAELDRELLPSRRPLGTVSNDLRILCSSSSQELSEHGDQQFGGGNEEHERLLKESSTLYVGNLSFYTTEEHVLELFSRCGDVKNVFMGLGKVKKAACNFCFVEYHKRADAENALWFLNGTRLDDRIIRVDWDIGFRERRRYGRYGRGRFRGQVREGLRFDFDAGRGGFGKQTQARDRRGIH</sequence>
<keyword evidence="5 11" id="KW-0507">mRNA processing</keyword>
<dbReference type="GO" id="GO:0005846">
    <property type="term" value="C:nuclear cap binding complex"/>
    <property type="evidence" value="ECO:0000318"/>
    <property type="project" value="GO_Central"/>
</dbReference>
<keyword evidence="4" id="KW-0813">Transport</keyword>
<evidence type="ECO:0000256" key="6">
    <source>
        <dbReference type="ARBA" id="ARBA00022816"/>
    </source>
</evidence>
<evidence type="ECO:0000256" key="2">
    <source>
        <dbReference type="ARBA" id="ARBA00010725"/>
    </source>
</evidence>
<evidence type="ECO:0000256" key="1">
    <source>
        <dbReference type="ARBA" id="ARBA00004123"/>
    </source>
</evidence>
<keyword evidence="15" id="KW-1185">Reference proteome</keyword>
<dbReference type="PANTHER" id="PTHR18847">
    <property type="entry name" value="20 KD NUCLEAR CAP BINDING PROTEIN"/>
    <property type="match status" value="1"/>
</dbReference>
<evidence type="ECO:0000256" key="12">
    <source>
        <dbReference type="SAM" id="MobiDB-lite"/>
    </source>
</evidence>
<dbReference type="InterPro" id="IPR012677">
    <property type="entry name" value="Nucleotide-bd_a/b_plait_sf"/>
</dbReference>
<feature type="compositionally biased region" description="Basic residues" evidence="12">
    <location>
        <begin position="1"/>
        <end position="16"/>
    </location>
</feature>
<dbReference type="Ensembl" id="ENSECAT00000096391.1">
    <property type="protein sequence ID" value="ENSECAP00000087965.1"/>
    <property type="gene ID" value="ENSECAG00000003478.3"/>
</dbReference>
<dbReference type="GO" id="GO:0051028">
    <property type="term" value="P:mRNA transport"/>
    <property type="evidence" value="ECO:0007669"/>
    <property type="project" value="UniProtKB-KW"/>
</dbReference>
<evidence type="ECO:0000256" key="11">
    <source>
        <dbReference type="RuleBase" id="RU364036"/>
    </source>
</evidence>
<organism evidence="14 15">
    <name type="scientific">Equus caballus</name>
    <name type="common">Horse</name>
    <dbReference type="NCBI Taxonomy" id="9796"/>
    <lineage>
        <taxon>Eukaryota</taxon>
        <taxon>Metazoa</taxon>
        <taxon>Chordata</taxon>
        <taxon>Craniata</taxon>
        <taxon>Vertebrata</taxon>
        <taxon>Euteleostomi</taxon>
        <taxon>Mammalia</taxon>
        <taxon>Eutheria</taxon>
        <taxon>Laurasiatheria</taxon>
        <taxon>Perissodactyla</taxon>
        <taxon>Equidae</taxon>
        <taxon>Equus</taxon>
    </lineage>
</organism>
<dbReference type="AlphaFoldDB" id="A0A9L0TLQ5"/>
<protein>
    <recommendedName>
        <fullName evidence="3 11">Nuclear cap-binding protein subunit 2</fullName>
    </recommendedName>
    <alternativeName>
        <fullName evidence="11">20 kDa nuclear cap-binding protein</fullName>
    </alternativeName>
</protein>
<reference evidence="14" key="3">
    <citation type="submission" date="2025-09" db="UniProtKB">
        <authorList>
            <consortium name="Ensembl"/>
        </authorList>
    </citation>
    <scope>IDENTIFICATION</scope>
    <source>
        <strain evidence="14">Thoroughbred</strain>
    </source>
</reference>
<feature type="region of interest" description="Disordered" evidence="12">
    <location>
        <begin position="1"/>
        <end position="31"/>
    </location>
</feature>
<comment type="function">
    <text evidence="11">Component of the cap-binding complex (CBC), which binds co-transcriptionally to the 5' cap of pre-mRNAs and is involved in various processes such as pre-mRNA splicing, translation regulation, nonsense-mediated mRNA decay, RNA-mediated gene silencing (RNAi) by microRNAs (miRNAs) and mRNA export. The CBC complex is involved in mRNA export from the nucleus, leading to the recruitment of the mRNA export machinery to the 5' end of mRNA and to mRNA export in a 5' to 3' direction through the nuclear pore. The CBC complex is also involved in mediating U snRNA and intronless mRNAs export from the nucleus. The CBC complex is essential for a pioneer round of mRNA translation, before steady state translation when the CBC complex is replaced by cytoplasmic cap-binding protein eIF4E. The pioneer round of mRNA translation mediated by the CBC complex plays a central role in nonsense-mediated mRNA decay (NMD), NMD only taking place in mRNAs bound to the CBC complex, but not on eIF4E-bound mRNAs. The CBC complex enhances NMD in mRNAs containing at least one exon-junction complex (EJC), promoting the interaction between upf1 and upf2. The CBC complex is also involved in 'failsafe' NMD, which is independent of the EJC complex, while it does not participate in Staufen-mediated mRNA decay (SMD). During cell proliferation, the CBC complex is also involved in microRNAs (miRNAs) biogenesis via its interaction with srrt/ars2, thereby being required for miRNA-mediated RNA interference. The CBC complex also acts as a negative regulator of parn, thereby acting as an inhibitor of mRNA deadenylation. In the CBC complex, ncbp2/cbp20 recognizes and binds capped RNAs (m7GpppG-capped RNA) but requires ncbp1/cbp80 to stabilize the movement of its N-terminal loop and lock the CBC into a high affinity cap-binding state with the cap structure. The conventional cap-binding complex with NCBP2 binds both small nuclear RNA (snRNA) and messenger (mRNA) and is involved in their export from the nucleus.</text>
</comment>
<keyword evidence="7 10" id="KW-0694">RNA-binding</keyword>
<comment type="subcellular location">
    <subcellularLocation>
        <location evidence="1 11">Nucleus</location>
    </subcellularLocation>
</comment>